<dbReference type="InterPro" id="IPR001478">
    <property type="entry name" value="PDZ"/>
</dbReference>
<dbReference type="Proteomes" id="UP000011087">
    <property type="component" value="Unassembled WGS sequence"/>
</dbReference>
<dbReference type="KEGG" id="gtt:GUITHDRAFT_103790"/>
<evidence type="ECO:0000313" key="5">
    <source>
        <dbReference type="Proteomes" id="UP000011087"/>
    </source>
</evidence>
<dbReference type="PROSITE" id="PS50106">
    <property type="entry name" value="PDZ"/>
    <property type="match status" value="1"/>
</dbReference>
<keyword evidence="5" id="KW-1185">Reference proteome</keyword>
<dbReference type="Pfam" id="PF00595">
    <property type="entry name" value="PDZ"/>
    <property type="match status" value="1"/>
</dbReference>
<evidence type="ECO:0000313" key="4">
    <source>
        <dbReference type="EnsemblProtists" id="EKX50563"/>
    </source>
</evidence>
<dbReference type="OrthoDB" id="2157641at2759"/>
<dbReference type="EnsemblProtists" id="EKX50563">
    <property type="protein sequence ID" value="EKX50563"/>
    <property type="gene ID" value="GUITHDRAFT_103790"/>
</dbReference>
<sequence>MGVLEVRSIDSDLPEASDVLRQGDVLYEVDGVNVYGKSIGFVFNLVKGKPGTKVDLTFKRFNDDNPYDQEYIRTTLTRRARAEGSQNPPPGFVSTIKDHSKSSKRAMDEDIIVSTKTTSQIVFPFTPSKSGAQVRLGTSLATSEEQQEPKLQARRMSKEELETEEKIKRNVGGIGISVMVTGKPPHRLVVNHVAQDMPAAQSGIIRVGDVLVEVNGVEMQGLSPDQACGAA</sequence>
<dbReference type="AlphaFoldDB" id="L1JR46"/>
<protein>
    <recommendedName>
        <fullName evidence="2">PDZ domain-containing protein</fullName>
    </recommendedName>
</protein>
<proteinExistence type="predicted"/>
<dbReference type="GO" id="GO:0004175">
    <property type="term" value="F:endopeptidase activity"/>
    <property type="evidence" value="ECO:0007669"/>
    <property type="project" value="TreeGrafter"/>
</dbReference>
<dbReference type="InterPro" id="IPR036034">
    <property type="entry name" value="PDZ_sf"/>
</dbReference>
<dbReference type="HOGENOM" id="CLU_1201786_0_0_1"/>
<dbReference type="PANTHER" id="PTHR32060">
    <property type="entry name" value="TAIL-SPECIFIC PROTEASE"/>
    <property type="match status" value="1"/>
</dbReference>
<name>L1JR46_GUITC</name>
<dbReference type="RefSeq" id="XP_005837543.1">
    <property type="nucleotide sequence ID" value="XM_005837486.1"/>
</dbReference>
<dbReference type="PaxDb" id="55529-EKX50563"/>
<reference evidence="3 5" key="1">
    <citation type="journal article" date="2012" name="Nature">
        <title>Algal genomes reveal evolutionary mosaicism and the fate of nucleomorphs.</title>
        <authorList>
            <consortium name="DOE Joint Genome Institute"/>
            <person name="Curtis B.A."/>
            <person name="Tanifuji G."/>
            <person name="Burki F."/>
            <person name="Gruber A."/>
            <person name="Irimia M."/>
            <person name="Maruyama S."/>
            <person name="Arias M.C."/>
            <person name="Ball S.G."/>
            <person name="Gile G.H."/>
            <person name="Hirakawa Y."/>
            <person name="Hopkins J.F."/>
            <person name="Kuo A."/>
            <person name="Rensing S.A."/>
            <person name="Schmutz J."/>
            <person name="Symeonidi A."/>
            <person name="Elias M."/>
            <person name="Eveleigh R.J."/>
            <person name="Herman E.K."/>
            <person name="Klute M.J."/>
            <person name="Nakayama T."/>
            <person name="Obornik M."/>
            <person name="Reyes-Prieto A."/>
            <person name="Armbrust E.V."/>
            <person name="Aves S.J."/>
            <person name="Beiko R.G."/>
            <person name="Coutinho P."/>
            <person name="Dacks J.B."/>
            <person name="Durnford D.G."/>
            <person name="Fast N.M."/>
            <person name="Green B.R."/>
            <person name="Grisdale C.J."/>
            <person name="Hempel F."/>
            <person name="Henrissat B."/>
            <person name="Hoppner M.P."/>
            <person name="Ishida K."/>
            <person name="Kim E."/>
            <person name="Koreny L."/>
            <person name="Kroth P.G."/>
            <person name="Liu Y."/>
            <person name="Malik S.B."/>
            <person name="Maier U.G."/>
            <person name="McRose D."/>
            <person name="Mock T."/>
            <person name="Neilson J.A."/>
            <person name="Onodera N.T."/>
            <person name="Poole A.M."/>
            <person name="Pritham E.J."/>
            <person name="Richards T.A."/>
            <person name="Rocap G."/>
            <person name="Roy S.W."/>
            <person name="Sarai C."/>
            <person name="Schaack S."/>
            <person name="Shirato S."/>
            <person name="Slamovits C.H."/>
            <person name="Spencer D.F."/>
            <person name="Suzuki S."/>
            <person name="Worden A.Z."/>
            <person name="Zauner S."/>
            <person name="Barry K."/>
            <person name="Bell C."/>
            <person name="Bharti A.K."/>
            <person name="Crow J.A."/>
            <person name="Grimwood J."/>
            <person name="Kramer R."/>
            <person name="Lindquist E."/>
            <person name="Lucas S."/>
            <person name="Salamov A."/>
            <person name="McFadden G.I."/>
            <person name="Lane C.E."/>
            <person name="Keeling P.J."/>
            <person name="Gray M.W."/>
            <person name="Grigoriev I.V."/>
            <person name="Archibald J.M."/>
        </authorList>
    </citation>
    <scope>NUCLEOTIDE SEQUENCE</scope>
    <source>
        <strain evidence="3 5">CCMP2712</strain>
    </source>
</reference>
<accession>L1JR46</accession>
<dbReference type="Gene3D" id="2.30.42.10">
    <property type="match status" value="2"/>
</dbReference>
<dbReference type="EMBL" id="JH992978">
    <property type="protein sequence ID" value="EKX50563.1"/>
    <property type="molecule type" value="Genomic_DNA"/>
</dbReference>
<evidence type="ECO:0000256" key="1">
    <source>
        <dbReference type="SAM" id="MobiDB-lite"/>
    </source>
</evidence>
<organism evidence="3">
    <name type="scientific">Guillardia theta (strain CCMP2712)</name>
    <name type="common">Cryptophyte</name>
    <dbReference type="NCBI Taxonomy" id="905079"/>
    <lineage>
        <taxon>Eukaryota</taxon>
        <taxon>Cryptophyceae</taxon>
        <taxon>Pyrenomonadales</taxon>
        <taxon>Geminigeraceae</taxon>
        <taxon>Guillardia</taxon>
    </lineage>
</organism>
<evidence type="ECO:0000259" key="2">
    <source>
        <dbReference type="PROSITE" id="PS50106"/>
    </source>
</evidence>
<dbReference type="SMART" id="SM00228">
    <property type="entry name" value="PDZ"/>
    <property type="match status" value="2"/>
</dbReference>
<dbReference type="PANTHER" id="PTHR32060:SF22">
    <property type="entry name" value="CARBOXYL-TERMINAL-PROCESSING PEPTIDASE 3, CHLOROPLASTIC"/>
    <property type="match status" value="1"/>
</dbReference>
<dbReference type="GeneID" id="17307067"/>
<reference evidence="5" key="2">
    <citation type="submission" date="2012-11" db="EMBL/GenBank/DDBJ databases">
        <authorList>
            <person name="Kuo A."/>
            <person name="Curtis B.A."/>
            <person name="Tanifuji G."/>
            <person name="Burki F."/>
            <person name="Gruber A."/>
            <person name="Irimia M."/>
            <person name="Maruyama S."/>
            <person name="Arias M.C."/>
            <person name="Ball S.G."/>
            <person name="Gile G.H."/>
            <person name="Hirakawa Y."/>
            <person name="Hopkins J.F."/>
            <person name="Rensing S.A."/>
            <person name="Schmutz J."/>
            <person name="Symeonidi A."/>
            <person name="Elias M."/>
            <person name="Eveleigh R.J."/>
            <person name="Herman E.K."/>
            <person name="Klute M.J."/>
            <person name="Nakayama T."/>
            <person name="Obornik M."/>
            <person name="Reyes-Prieto A."/>
            <person name="Armbrust E.V."/>
            <person name="Aves S.J."/>
            <person name="Beiko R.G."/>
            <person name="Coutinho P."/>
            <person name="Dacks J.B."/>
            <person name="Durnford D.G."/>
            <person name="Fast N.M."/>
            <person name="Green B.R."/>
            <person name="Grisdale C."/>
            <person name="Hempe F."/>
            <person name="Henrissat B."/>
            <person name="Hoppner M.P."/>
            <person name="Ishida K.-I."/>
            <person name="Kim E."/>
            <person name="Koreny L."/>
            <person name="Kroth P.G."/>
            <person name="Liu Y."/>
            <person name="Malik S.-B."/>
            <person name="Maier U.G."/>
            <person name="McRose D."/>
            <person name="Mock T."/>
            <person name="Neilson J.A."/>
            <person name="Onodera N.T."/>
            <person name="Poole A.M."/>
            <person name="Pritham E.J."/>
            <person name="Richards T.A."/>
            <person name="Rocap G."/>
            <person name="Roy S.W."/>
            <person name="Sarai C."/>
            <person name="Schaack S."/>
            <person name="Shirato S."/>
            <person name="Slamovits C.H."/>
            <person name="Spencer D.F."/>
            <person name="Suzuki S."/>
            <person name="Worden A.Z."/>
            <person name="Zauner S."/>
            <person name="Barry K."/>
            <person name="Bell C."/>
            <person name="Bharti A.K."/>
            <person name="Crow J.A."/>
            <person name="Grimwood J."/>
            <person name="Kramer R."/>
            <person name="Lindquist E."/>
            <person name="Lucas S."/>
            <person name="Salamov A."/>
            <person name="McFadden G.I."/>
            <person name="Lane C.E."/>
            <person name="Keeling P.J."/>
            <person name="Gray M.W."/>
            <person name="Grigoriev I.V."/>
            <person name="Archibald J.M."/>
        </authorList>
    </citation>
    <scope>NUCLEOTIDE SEQUENCE</scope>
    <source>
        <strain evidence="5">CCMP2712</strain>
    </source>
</reference>
<dbReference type="SUPFAM" id="SSF50156">
    <property type="entry name" value="PDZ domain-like"/>
    <property type="match status" value="2"/>
</dbReference>
<feature type="domain" description="PDZ" evidence="2">
    <location>
        <begin position="164"/>
        <end position="231"/>
    </location>
</feature>
<gene>
    <name evidence="3" type="ORF">GUITHDRAFT_103790</name>
</gene>
<dbReference type="CDD" id="cd00136">
    <property type="entry name" value="PDZ_canonical"/>
    <property type="match status" value="1"/>
</dbReference>
<evidence type="ECO:0000313" key="3">
    <source>
        <dbReference type="EMBL" id="EKX50563.1"/>
    </source>
</evidence>
<reference evidence="4" key="3">
    <citation type="submission" date="2015-06" db="UniProtKB">
        <authorList>
            <consortium name="EnsemblProtists"/>
        </authorList>
    </citation>
    <scope>IDENTIFICATION</scope>
</reference>
<feature type="region of interest" description="Disordered" evidence="1">
    <location>
        <begin position="80"/>
        <end position="100"/>
    </location>
</feature>